<evidence type="ECO:0000256" key="1">
    <source>
        <dbReference type="SAM" id="MobiDB-lite"/>
    </source>
</evidence>
<evidence type="ECO:0000313" key="2">
    <source>
        <dbReference type="EMBL" id="KAK5938879.1"/>
    </source>
</evidence>
<feature type="region of interest" description="Disordered" evidence="1">
    <location>
        <begin position="100"/>
        <end position="147"/>
    </location>
</feature>
<organism evidence="2 3">
    <name type="scientific">Knufia obscura</name>
    <dbReference type="NCBI Taxonomy" id="1635080"/>
    <lineage>
        <taxon>Eukaryota</taxon>
        <taxon>Fungi</taxon>
        <taxon>Dikarya</taxon>
        <taxon>Ascomycota</taxon>
        <taxon>Pezizomycotina</taxon>
        <taxon>Eurotiomycetes</taxon>
        <taxon>Chaetothyriomycetidae</taxon>
        <taxon>Chaetothyriales</taxon>
        <taxon>Trichomeriaceae</taxon>
        <taxon>Knufia</taxon>
    </lineage>
</organism>
<feature type="region of interest" description="Disordered" evidence="1">
    <location>
        <begin position="1"/>
        <end position="58"/>
    </location>
</feature>
<sequence length="147" mass="16324">MAPPAFLASTPSSRRTRRKLQKQRRRARQSRDGNCLGPVKSNLPSNEHRDWHSTAHAAEHNAVAAFSLPQTHKFEPELKTDFESTPNPFSLLDVHIPSPTLSVPLSPPVGSTQRPSYSGHDVYGIGYGSLPTPPPEAVTHKRFRQDE</sequence>
<accession>A0ABR0RE24</accession>
<name>A0ABR0RE24_9EURO</name>
<dbReference type="GeneID" id="90002520"/>
<feature type="compositionally biased region" description="Basic and acidic residues" evidence="1">
    <location>
        <begin position="46"/>
        <end position="58"/>
    </location>
</feature>
<comment type="caution">
    <text evidence="2">The sequence shown here is derived from an EMBL/GenBank/DDBJ whole genome shotgun (WGS) entry which is preliminary data.</text>
</comment>
<evidence type="ECO:0000313" key="3">
    <source>
        <dbReference type="Proteomes" id="UP001334248"/>
    </source>
</evidence>
<dbReference type="EMBL" id="JAVHJV010000012">
    <property type="protein sequence ID" value="KAK5938879.1"/>
    <property type="molecule type" value="Genomic_DNA"/>
</dbReference>
<keyword evidence="3" id="KW-1185">Reference proteome</keyword>
<feature type="compositionally biased region" description="Low complexity" evidence="1">
    <location>
        <begin position="100"/>
        <end position="112"/>
    </location>
</feature>
<gene>
    <name evidence="2" type="ORF">PMZ80_009071</name>
</gene>
<dbReference type="Proteomes" id="UP001334248">
    <property type="component" value="Unassembled WGS sequence"/>
</dbReference>
<feature type="compositionally biased region" description="Basic residues" evidence="1">
    <location>
        <begin position="14"/>
        <end position="28"/>
    </location>
</feature>
<proteinExistence type="predicted"/>
<reference evidence="2 3" key="1">
    <citation type="journal article" date="2023" name="Res Sq">
        <title>Genomic and morphological characterization of Knufia obscura isolated from the Mars 2020 spacecraft assembly facility.</title>
        <authorList>
            <person name="Chander A.M."/>
            <person name="Teixeira M.M."/>
            <person name="Singh N.K."/>
            <person name="Williams M.P."/>
            <person name="Parker C.W."/>
            <person name="Leo P."/>
            <person name="Stajich J.E."/>
            <person name="Torok T."/>
            <person name="Tighe S."/>
            <person name="Mason C.E."/>
            <person name="Venkateswaran K."/>
        </authorList>
    </citation>
    <scope>NUCLEOTIDE SEQUENCE [LARGE SCALE GENOMIC DNA]</scope>
    <source>
        <strain evidence="2 3">CCFEE 5817</strain>
    </source>
</reference>
<dbReference type="RefSeq" id="XP_064726969.1">
    <property type="nucleotide sequence ID" value="XM_064877467.1"/>
</dbReference>
<protein>
    <submittedName>
        <fullName evidence="2">Uncharacterized protein</fullName>
    </submittedName>
</protein>